<dbReference type="Pfam" id="PF13440">
    <property type="entry name" value="Polysacc_synt_3"/>
    <property type="match status" value="1"/>
</dbReference>
<dbReference type="GO" id="GO:0005886">
    <property type="term" value="C:plasma membrane"/>
    <property type="evidence" value="ECO:0007669"/>
    <property type="project" value="UniProtKB-SubCell"/>
</dbReference>
<keyword evidence="3" id="KW-1003">Cell membrane</keyword>
<gene>
    <name evidence="8" type="ORF">DI556_00300</name>
</gene>
<evidence type="ECO:0000256" key="4">
    <source>
        <dbReference type="ARBA" id="ARBA00022692"/>
    </source>
</evidence>
<feature type="transmembrane region" description="Helical" evidence="7">
    <location>
        <begin position="324"/>
        <end position="348"/>
    </location>
</feature>
<sequence length="446" mass="47418">MTDPGLLARVLRGSAFVVLGYGTSQAIRLASNLVLTRLLFPEAFGLMALVTVAIVALASFSDMGIGPAIAQSRRGDDPEFLRAAFTLQVARGGALWLGACVLAWPFAAFYGEPMLALLLPVVGLSSLITGFNSVAVETAHRHLMLGRVTLIDLASQLAGTIAMVALAYATRSIWALVIGGVIASIAKLALSHLCLPGPPNRFGWEPEARRELVRFGRWIFLSTLCGFMLTQGDKLILGKFLTLDLLGLYNVAYFLASFPLLLGAALTTRMLIPLYREHPPAASRANFDRLRRLRCALTSAMLGLLLVMAFAGEPLVRLLYDPRFALAGPIVVLIAAVQIPQGIGLTYDYAALAAGESRRFFLLMAPRAVAQTALLLLGAWQFGLVGALAGQALATLATYPLVARLARRYGAWDPLHDLVFGGLGLGLGALAVAARWASIAPLATGG</sequence>
<protein>
    <submittedName>
        <fullName evidence="8">Polysaccharide biosynthesis protein</fullName>
    </submittedName>
</protein>
<feature type="transmembrane region" description="Helical" evidence="7">
    <location>
        <begin position="173"/>
        <end position="195"/>
    </location>
</feature>
<evidence type="ECO:0000256" key="3">
    <source>
        <dbReference type="ARBA" id="ARBA00022475"/>
    </source>
</evidence>
<evidence type="ECO:0000256" key="7">
    <source>
        <dbReference type="SAM" id="Phobius"/>
    </source>
</evidence>
<dbReference type="Proteomes" id="UP000249185">
    <property type="component" value="Unassembled WGS sequence"/>
</dbReference>
<evidence type="ECO:0000313" key="9">
    <source>
        <dbReference type="Proteomes" id="UP000249185"/>
    </source>
</evidence>
<feature type="transmembrane region" description="Helical" evidence="7">
    <location>
        <begin position="215"/>
        <end position="232"/>
    </location>
</feature>
<feature type="transmembrane region" description="Helical" evidence="7">
    <location>
        <begin position="80"/>
        <end position="107"/>
    </location>
</feature>
<reference evidence="8 9" key="1">
    <citation type="submission" date="2017-08" db="EMBL/GenBank/DDBJ databases">
        <title>Infants hospitalized years apart are colonized by the same room-sourced microbial strains.</title>
        <authorList>
            <person name="Brooks B."/>
            <person name="Olm M.R."/>
            <person name="Firek B.A."/>
            <person name="Baker R."/>
            <person name="Thomas B.C."/>
            <person name="Morowitz M.J."/>
            <person name="Banfield J.F."/>
        </authorList>
    </citation>
    <scope>NUCLEOTIDE SEQUENCE [LARGE SCALE GENOMIC DNA]</scope>
    <source>
        <strain evidence="8">S2_005_002_R2_34</strain>
    </source>
</reference>
<comment type="similarity">
    <text evidence="2">Belongs to the polysaccharide synthase family.</text>
</comment>
<feature type="transmembrane region" description="Helical" evidence="7">
    <location>
        <begin position="293"/>
        <end position="312"/>
    </location>
</feature>
<evidence type="ECO:0000256" key="1">
    <source>
        <dbReference type="ARBA" id="ARBA00004651"/>
    </source>
</evidence>
<dbReference type="PANTHER" id="PTHR30250:SF10">
    <property type="entry name" value="LIPOPOLYSACCHARIDE BIOSYNTHESIS PROTEIN WZXC"/>
    <property type="match status" value="1"/>
</dbReference>
<name>A0A2W5NGN9_RHOSU</name>
<keyword evidence="5 7" id="KW-1133">Transmembrane helix</keyword>
<proteinExistence type="inferred from homology"/>
<feature type="transmembrane region" description="Helical" evidence="7">
    <location>
        <begin position="418"/>
        <end position="437"/>
    </location>
</feature>
<feature type="transmembrane region" description="Helical" evidence="7">
    <location>
        <begin position="388"/>
        <end position="406"/>
    </location>
</feature>
<keyword evidence="4 7" id="KW-0812">Transmembrane</keyword>
<feature type="transmembrane region" description="Helical" evidence="7">
    <location>
        <begin position="113"/>
        <end position="136"/>
    </location>
</feature>
<organism evidence="8 9">
    <name type="scientific">Rhodovulum sulfidophilum</name>
    <name type="common">Rhodobacter sulfidophilus</name>
    <dbReference type="NCBI Taxonomy" id="35806"/>
    <lineage>
        <taxon>Bacteria</taxon>
        <taxon>Pseudomonadati</taxon>
        <taxon>Pseudomonadota</taxon>
        <taxon>Alphaproteobacteria</taxon>
        <taxon>Rhodobacterales</taxon>
        <taxon>Paracoccaceae</taxon>
        <taxon>Rhodovulum</taxon>
    </lineage>
</organism>
<evidence type="ECO:0000256" key="6">
    <source>
        <dbReference type="ARBA" id="ARBA00023136"/>
    </source>
</evidence>
<feature type="transmembrane region" description="Helical" evidence="7">
    <location>
        <begin position="38"/>
        <end position="60"/>
    </location>
</feature>
<dbReference type="AlphaFoldDB" id="A0A2W5NGN9"/>
<dbReference type="EMBL" id="QFPW01000001">
    <property type="protein sequence ID" value="PZQ52662.1"/>
    <property type="molecule type" value="Genomic_DNA"/>
</dbReference>
<keyword evidence="6 7" id="KW-0472">Membrane</keyword>
<accession>A0A2W5NGN9</accession>
<evidence type="ECO:0000256" key="2">
    <source>
        <dbReference type="ARBA" id="ARBA00007430"/>
    </source>
</evidence>
<evidence type="ECO:0000256" key="5">
    <source>
        <dbReference type="ARBA" id="ARBA00022989"/>
    </source>
</evidence>
<dbReference type="PANTHER" id="PTHR30250">
    <property type="entry name" value="PST FAMILY PREDICTED COLANIC ACID TRANSPORTER"/>
    <property type="match status" value="1"/>
</dbReference>
<feature type="transmembrane region" description="Helical" evidence="7">
    <location>
        <begin position="360"/>
        <end position="382"/>
    </location>
</feature>
<comment type="caution">
    <text evidence="8">The sequence shown here is derived from an EMBL/GenBank/DDBJ whole genome shotgun (WGS) entry which is preliminary data.</text>
</comment>
<feature type="transmembrane region" description="Helical" evidence="7">
    <location>
        <begin position="148"/>
        <end position="167"/>
    </location>
</feature>
<feature type="transmembrane region" description="Helical" evidence="7">
    <location>
        <begin position="252"/>
        <end position="272"/>
    </location>
</feature>
<comment type="subcellular location">
    <subcellularLocation>
        <location evidence="1">Cell membrane</location>
        <topology evidence="1">Multi-pass membrane protein</topology>
    </subcellularLocation>
</comment>
<dbReference type="InterPro" id="IPR050833">
    <property type="entry name" value="Poly_Biosynth_Transport"/>
</dbReference>
<evidence type="ECO:0000313" key="8">
    <source>
        <dbReference type="EMBL" id="PZQ52662.1"/>
    </source>
</evidence>